<organism evidence="1 2">
    <name type="scientific">Thalassiosira oceanica</name>
    <name type="common">Marine diatom</name>
    <dbReference type="NCBI Taxonomy" id="159749"/>
    <lineage>
        <taxon>Eukaryota</taxon>
        <taxon>Sar</taxon>
        <taxon>Stramenopiles</taxon>
        <taxon>Ochrophyta</taxon>
        <taxon>Bacillariophyta</taxon>
        <taxon>Coscinodiscophyceae</taxon>
        <taxon>Thalassiosirophycidae</taxon>
        <taxon>Thalassiosirales</taxon>
        <taxon>Thalassiosiraceae</taxon>
        <taxon>Thalassiosira</taxon>
    </lineage>
</organism>
<accession>K0TN33</accession>
<keyword evidence="2" id="KW-1185">Reference proteome</keyword>
<protein>
    <submittedName>
        <fullName evidence="1">Uncharacterized protein</fullName>
    </submittedName>
</protein>
<evidence type="ECO:0000313" key="2">
    <source>
        <dbReference type="Proteomes" id="UP000266841"/>
    </source>
</evidence>
<gene>
    <name evidence="1" type="ORF">THAOC_01430</name>
</gene>
<dbReference type="EMBL" id="AGNL01001695">
    <property type="protein sequence ID" value="EJK76791.1"/>
    <property type="molecule type" value="Genomic_DNA"/>
</dbReference>
<name>K0TN33_THAOC</name>
<reference evidence="1 2" key="1">
    <citation type="journal article" date="2012" name="Genome Biol.">
        <title>Genome and low-iron response of an oceanic diatom adapted to chronic iron limitation.</title>
        <authorList>
            <person name="Lommer M."/>
            <person name="Specht M."/>
            <person name="Roy A.S."/>
            <person name="Kraemer L."/>
            <person name="Andreson R."/>
            <person name="Gutowska M.A."/>
            <person name="Wolf J."/>
            <person name="Bergner S.V."/>
            <person name="Schilhabel M.B."/>
            <person name="Klostermeier U.C."/>
            <person name="Beiko R.G."/>
            <person name="Rosenstiel P."/>
            <person name="Hippler M."/>
            <person name="Laroche J."/>
        </authorList>
    </citation>
    <scope>NUCLEOTIDE SEQUENCE [LARGE SCALE GENOMIC DNA]</scope>
    <source>
        <strain evidence="1 2">CCMP1005</strain>
    </source>
</reference>
<sequence length="594" mass="65570">MVGVEVVESTSTDVVSQLGQGGDAMPLIVSTGNSTHDVGARGVPGAVTSPSESISTCTDAGAQLGQEGSAMPLSEYDQGDCDQSNKKRKADGHLSLVGLGLTGKNVHPWPNQKEIHTGNWALIRRIGEILQSIALARNKSDEPLHIPDSDVNLRDIRICDTDEHLVAFSKDQVSSLINPQCADLSSHSVVNGSGSRPARFYMEYEEEDNRVRSGSSDLSVSVLTHWIVRHVPRSGSHWADVGGMFALRMLVVLESQKAGVPLEKDAILHFVKKAFPTTVGKLEFYRIMVSLDPLFPGRYFSWWWIFHPEEYSKTPHERVCSDSRARRAMTPILPPYSANEETFFSDSVGSVHGGFRSSYTFHGRSHNRERLEWYSPTFRTKEEAAIWSKIARTQFVLLIGAMSTPLVGKSGIMGFLNECSIYALRVVIRKYGSYLEDCAAHCLKCSETLLYHENNDGYIHRLHCPSCPMSTSAAAASSTPVSLEYKSIDECIQMVENIQLGDSPVKGEIEGRWERFLSARSVHQAPHDDSVMDFVSENVGFLATQASYHDFILWMDSMPPSVSLRCREDCVTMVTNASQAPPTAGQDVGSAMQD</sequence>
<evidence type="ECO:0000313" key="1">
    <source>
        <dbReference type="EMBL" id="EJK76791.1"/>
    </source>
</evidence>
<comment type="caution">
    <text evidence="1">The sequence shown here is derived from an EMBL/GenBank/DDBJ whole genome shotgun (WGS) entry which is preliminary data.</text>
</comment>
<dbReference type="Proteomes" id="UP000266841">
    <property type="component" value="Unassembled WGS sequence"/>
</dbReference>
<proteinExistence type="predicted"/>
<dbReference type="AlphaFoldDB" id="K0TN33"/>